<evidence type="ECO:0000313" key="1">
    <source>
        <dbReference type="EMBL" id="KAK3579586.1"/>
    </source>
</evidence>
<name>A0AAE0VJ68_9BIVA</name>
<keyword evidence="2" id="KW-1185">Reference proteome</keyword>
<reference evidence="1" key="2">
    <citation type="journal article" date="2021" name="Genome Biol. Evol.">
        <title>Developing a high-quality reference genome for a parasitic bivalve with doubly uniparental inheritance (Bivalvia: Unionida).</title>
        <authorList>
            <person name="Smith C.H."/>
        </authorList>
    </citation>
    <scope>NUCLEOTIDE SEQUENCE</scope>
    <source>
        <strain evidence="1">CHS0354</strain>
        <tissue evidence="1">Mantle</tissue>
    </source>
</reference>
<reference evidence="1" key="1">
    <citation type="journal article" date="2021" name="Genome Biol. Evol.">
        <title>A High-Quality Reference Genome for a Parasitic Bivalve with Doubly Uniparental Inheritance (Bivalvia: Unionida).</title>
        <authorList>
            <person name="Smith C.H."/>
        </authorList>
    </citation>
    <scope>NUCLEOTIDE SEQUENCE</scope>
    <source>
        <strain evidence="1">CHS0354</strain>
    </source>
</reference>
<comment type="caution">
    <text evidence="1">The sequence shown here is derived from an EMBL/GenBank/DDBJ whole genome shotgun (WGS) entry which is preliminary data.</text>
</comment>
<evidence type="ECO:0000313" key="2">
    <source>
        <dbReference type="Proteomes" id="UP001195483"/>
    </source>
</evidence>
<organism evidence="1 2">
    <name type="scientific">Potamilus streckersoni</name>
    <dbReference type="NCBI Taxonomy" id="2493646"/>
    <lineage>
        <taxon>Eukaryota</taxon>
        <taxon>Metazoa</taxon>
        <taxon>Spiralia</taxon>
        <taxon>Lophotrochozoa</taxon>
        <taxon>Mollusca</taxon>
        <taxon>Bivalvia</taxon>
        <taxon>Autobranchia</taxon>
        <taxon>Heteroconchia</taxon>
        <taxon>Palaeoheterodonta</taxon>
        <taxon>Unionida</taxon>
        <taxon>Unionoidea</taxon>
        <taxon>Unionidae</taxon>
        <taxon>Ambleminae</taxon>
        <taxon>Lampsilini</taxon>
        <taxon>Potamilus</taxon>
    </lineage>
</organism>
<accession>A0AAE0VJ68</accession>
<sequence>MARYIHFLTDDSEFLSLGKDDFEKVLKKKLLKDNRERYDFLRNSRHLEAFSDKQIQKCADSSELKTYSNNK</sequence>
<reference evidence="1" key="3">
    <citation type="submission" date="2023-05" db="EMBL/GenBank/DDBJ databases">
        <authorList>
            <person name="Smith C.H."/>
        </authorList>
    </citation>
    <scope>NUCLEOTIDE SEQUENCE</scope>
    <source>
        <strain evidence="1">CHS0354</strain>
        <tissue evidence="1">Mantle</tissue>
    </source>
</reference>
<dbReference type="AlphaFoldDB" id="A0AAE0VJ68"/>
<gene>
    <name evidence="1" type="ORF">CHS0354_034699</name>
</gene>
<dbReference type="EMBL" id="JAEAOA010002041">
    <property type="protein sequence ID" value="KAK3579586.1"/>
    <property type="molecule type" value="Genomic_DNA"/>
</dbReference>
<proteinExistence type="predicted"/>
<protein>
    <submittedName>
        <fullName evidence="1">Uncharacterized protein</fullName>
    </submittedName>
</protein>
<dbReference type="Proteomes" id="UP001195483">
    <property type="component" value="Unassembled WGS sequence"/>
</dbReference>
<feature type="non-terminal residue" evidence="1">
    <location>
        <position position="71"/>
    </location>
</feature>